<gene>
    <name evidence="2" type="ORF">UTRI_02607</name>
</gene>
<organism evidence="2 3">
    <name type="scientific">Ustilago trichophora</name>
    <dbReference type="NCBI Taxonomy" id="86804"/>
    <lineage>
        <taxon>Eukaryota</taxon>
        <taxon>Fungi</taxon>
        <taxon>Dikarya</taxon>
        <taxon>Basidiomycota</taxon>
        <taxon>Ustilaginomycotina</taxon>
        <taxon>Ustilaginomycetes</taxon>
        <taxon>Ustilaginales</taxon>
        <taxon>Ustilaginaceae</taxon>
        <taxon>Ustilago</taxon>
    </lineage>
</organism>
<dbReference type="AlphaFoldDB" id="A0A5C3EPJ9"/>
<evidence type="ECO:0000313" key="2">
    <source>
        <dbReference type="EMBL" id="SPO32050.1"/>
    </source>
</evidence>
<feature type="chain" id="PRO_5022663542" evidence="1">
    <location>
        <begin position="43"/>
        <end position="196"/>
    </location>
</feature>
<keyword evidence="3" id="KW-1185">Reference proteome</keyword>
<reference evidence="2 3" key="1">
    <citation type="submission" date="2018-03" db="EMBL/GenBank/DDBJ databases">
        <authorList>
            <person name="Guldener U."/>
        </authorList>
    </citation>
    <scope>NUCLEOTIDE SEQUENCE [LARGE SCALE GENOMIC DNA]</scope>
    <source>
        <strain evidence="2 3">NBRC100155</strain>
    </source>
</reference>
<keyword evidence="1" id="KW-0732">Signal</keyword>
<feature type="signal peptide" evidence="1">
    <location>
        <begin position="1"/>
        <end position="42"/>
    </location>
</feature>
<protein>
    <submittedName>
        <fullName evidence="2">Uncharacterized protein</fullName>
    </submittedName>
</protein>
<evidence type="ECO:0000313" key="3">
    <source>
        <dbReference type="Proteomes" id="UP000324022"/>
    </source>
</evidence>
<accession>A0A5C3EPJ9</accession>
<dbReference type="Proteomes" id="UP000324022">
    <property type="component" value="Unassembled WGS sequence"/>
</dbReference>
<dbReference type="EMBL" id="OOIN01000043">
    <property type="protein sequence ID" value="SPO32050.1"/>
    <property type="molecule type" value="Genomic_DNA"/>
</dbReference>
<proteinExistence type="predicted"/>
<sequence length="196" mass="21500">MTAQQSRNAQGGRTKFLPSSLVPSFSILSMLLQLLSSGTAVAAPMPAPAPLGRLNEVTQLAGEATERQQLLHYLRQTLPAEFRSPPPIAPSSSVPHHHQFTPIAMIPAEGHYTPSDGPILHGHPVYRYTPPATTHAQNTGRNVAVPGAMRRLDMNNYLPNYDYAQVHPYAENQDLIGGLMAPPNTPERLYRARRNQ</sequence>
<evidence type="ECO:0000256" key="1">
    <source>
        <dbReference type="SAM" id="SignalP"/>
    </source>
</evidence>
<name>A0A5C3EPJ9_9BASI</name>